<dbReference type="InterPro" id="IPR006638">
    <property type="entry name" value="Elp3/MiaA/NifB-like_rSAM"/>
</dbReference>
<evidence type="ECO:0000313" key="14">
    <source>
        <dbReference type="EMBL" id="CAA6804366.1"/>
    </source>
</evidence>
<dbReference type="PANTHER" id="PTHR22960">
    <property type="entry name" value="MOLYBDOPTERIN COFACTOR SYNTHESIS PROTEIN A"/>
    <property type="match status" value="1"/>
</dbReference>
<dbReference type="GO" id="GO:0006777">
    <property type="term" value="P:Mo-molybdopterin cofactor biosynthetic process"/>
    <property type="evidence" value="ECO:0007669"/>
    <property type="project" value="UniProtKB-KW"/>
</dbReference>
<dbReference type="PROSITE" id="PS01305">
    <property type="entry name" value="MOAA_NIFB_PQQE"/>
    <property type="match status" value="1"/>
</dbReference>
<dbReference type="SMART" id="SM00729">
    <property type="entry name" value="Elp3"/>
    <property type="match status" value="1"/>
</dbReference>
<evidence type="ECO:0000256" key="12">
    <source>
        <dbReference type="ARBA" id="ARBA00048697"/>
    </source>
</evidence>
<feature type="domain" description="Radical SAM core" evidence="13">
    <location>
        <begin position="5"/>
        <end position="222"/>
    </location>
</feature>
<dbReference type="GO" id="GO:0061798">
    <property type="term" value="F:GTP 3',8'-cyclase activity"/>
    <property type="evidence" value="ECO:0007669"/>
    <property type="project" value="UniProtKB-EC"/>
</dbReference>
<evidence type="ECO:0000259" key="13">
    <source>
        <dbReference type="PROSITE" id="PS51918"/>
    </source>
</evidence>
<dbReference type="CDD" id="cd01335">
    <property type="entry name" value="Radical_SAM"/>
    <property type="match status" value="1"/>
</dbReference>
<dbReference type="GO" id="GO:0005525">
    <property type="term" value="F:GTP binding"/>
    <property type="evidence" value="ECO:0007669"/>
    <property type="project" value="UniProtKB-KW"/>
</dbReference>
<evidence type="ECO:0000256" key="2">
    <source>
        <dbReference type="ARBA" id="ARBA00012167"/>
    </source>
</evidence>
<evidence type="ECO:0000256" key="5">
    <source>
        <dbReference type="ARBA" id="ARBA00022723"/>
    </source>
</evidence>
<reference evidence="14" key="1">
    <citation type="submission" date="2020-01" db="EMBL/GenBank/DDBJ databases">
        <authorList>
            <person name="Meier V. D."/>
            <person name="Meier V D."/>
        </authorList>
    </citation>
    <scope>NUCLEOTIDE SEQUENCE</scope>
    <source>
        <strain evidence="14">HLG_WM_MAG_10</strain>
    </source>
</reference>
<keyword evidence="9" id="KW-0342">GTP-binding</keyword>
<dbReference type="SUPFAM" id="SSF102114">
    <property type="entry name" value="Radical SAM enzymes"/>
    <property type="match status" value="1"/>
</dbReference>
<evidence type="ECO:0000256" key="6">
    <source>
        <dbReference type="ARBA" id="ARBA00022741"/>
    </source>
</evidence>
<evidence type="ECO:0000256" key="7">
    <source>
        <dbReference type="ARBA" id="ARBA00023004"/>
    </source>
</evidence>
<dbReference type="SFLD" id="SFLDG01386">
    <property type="entry name" value="main_SPASM_domain-containing"/>
    <property type="match status" value="1"/>
</dbReference>
<dbReference type="InterPro" id="IPR010505">
    <property type="entry name" value="MoaA_twitch"/>
</dbReference>
<name>A0A6S6SDV3_9BACT</name>
<keyword evidence="10" id="KW-0501">Molybdenum cofactor biosynthesis</keyword>
<keyword evidence="4" id="KW-0949">S-adenosyl-L-methionine</keyword>
<evidence type="ECO:0000256" key="10">
    <source>
        <dbReference type="ARBA" id="ARBA00023150"/>
    </source>
</evidence>
<dbReference type="InterPro" id="IPR000385">
    <property type="entry name" value="MoaA_NifB_PqqE_Fe-S-bd_CS"/>
</dbReference>
<dbReference type="GO" id="GO:0046872">
    <property type="term" value="F:metal ion binding"/>
    <property type="evidence" value="ECO:0007669"/>
    <property type="project" value="UniProtKB-KW"/>
</dbReference>
<dbReference type="SFLD" id="SFLDG01067">
    <property type="entry name" value="SPASM/twitch_domain_containing"/>
    <property type="match status" value="1"/>
</dbReference>
<dbReference type="InterPro" id="IPR040064">
    <property type="entry name" value="MoaA-like"/>
</dbReference>
<keyword evidence="5" id="KW-0479">Metal-binding</keyword>
<dbReference type="PROSITE" id="PS51918">
    <property type="entry name" value="RADICAL_SAM"/>
    <property type="match status" value="1"/>
</dbReference>
<accession>A0A6S6SDV3</accession>
<evidence type="ECO:0000256" key="1">
    <source>
        <dbReference type="ARBA" id="ARBA00001966"/>
    </source>
</evidence>
<dbReference type="CDD" id="cd21117">
    <property type="entry name" value="Twitch_MoaA"/>
    <property type="match status" value="1"/>
</dbReference>
<keyword evidence="6" id="KW-0547">Nucleotide-binding</keyword>
<evidence type="ECO:0000256" key="8">
    <source>
        <dbReference type="ARBA" id="ARBA00023014"/>
    </source>
</evidence>
<dbReference type="UniPathway" id="UPA00344"/>
<organism evidence="14">
    <name type="scientific">uncultured Aureispira sp</name>
    <dbReference type="NCBI Taxonomy" id="1331704"/>
    <lineage>
        <taxon>Bacteria</taxon>
        <taxon>Pseudomonadati</taxon>
        <taxon>Bacteroidota</taxon>
        <taxon>Saprospiria</taxon>
        <taxon>Saprospirales</taxon>
        <taxon>Saprospiraceae</taxon>
        <taxon>Aureispira</taxon>
        <taxon>environmental samples</taxon>
    </lineage>
</organism>
<dbReference type="InterPro" id="IPR058240">
    <property type="entry name" value="rSAM_sf"/>
</dbReference>
<sequence>MIKDQQNRVHDYLRISLTERCNLRCFYCMPEEGVELAPKSHLMTYEEILAIATTFVEMGVKKIRLTGGEPLVRKEAHVIIEALGKLPIELGITTNGILVDRFVDSFKKAGLKAVNISLDTLDRDKFALVTKRDDFEKVRENIDLLLAEGFLVKINVVLMRAINFDEIIDFINITEHKNLQIQFIEFMPFDGNKWDWEKGISLAEIIEKANAHYQESNVLRIEDKPNDTAVNYKIKGYKGSFAVISTITNPFCSTCNRIRLTANGRIKNCLFSTGETDLLTPFRAGEDIQPIILKSIHSKAPERGGWESLEAFSKPENHGQNRSMILIGG</sequence>
<evidence type="ECO:0000256" key="3">
    <source>
        <dbReference type="ARBA" id="ARBA00022485"/>
    </source>
</evidence>
<dbReference type="GO" id="GO:0051539">
    <property type="term" value="F:4 iron, 4 sulfur cluster binding"/>
    <property type="evidence" value="ECO:0007669"/>
    <property type="project" value="UniProtKB-KW"/>
</dbReference>
<comment type="cofactor">
    <cofactor evidence="1">
        <name>[4Fe-4S] cluster</name>
        <dbReference type="ChEBI" id="CHEBI:49883"/>
    </cofactor>
</comment>
<gene>
    <name evidence="14" type="ORF">HELGO_WM33521</name>
</gene>
<dbReference type="InterPro" id="IPR050105">
    <property type="entry name" value="MoCo_biosynth_MoaA/MoaC"/>
</dbReference>
<keyword evidence="11" id="KW-0456">Lyase</keyword>
<dbReference type="AlphaFoldDB" id="A0A6S6SDV3"/>
<keyword evidence="3" id="KW-0004">4Fe-4S</keyword>
<dbReference type="NCBIfam" id="TIGR02666">
    <property type="entry name" value="moaA"/>
    <property type="match status" value="1"/>
</dbReference>
<evidence type="ECO:0000256" key="9">
    <source>
        <dbReference type="ARBA" id="ARBA00023134"/>
    </source>
</evidence>
<dbReference type="Gene3D" id="3.20.20.70">
    <property type="entry name" value="Aldolase class I"/>
    <property type="match status" value="1"/>
</dbReference>
<dbReference type="Pfam" id="PF06463">
    <property type="entry name" value="Mob_synth_C"/>
    <property type="match status" value="1"/>
</dbReference>
<dbReference type="InterPro" id="IPR013785">
    <property type="entry name" value="Aldolase_TIM"/>
</dbReference>
<dbReference type="PANTHER" id="PTHR22960:SF0">
    <property type="entry name" value="MOLYBDENUM COFACTOR BIOSYNTHESIS PROTEIN 1"/>
    <property type="match status" value="1"/>
</dbReference>
<dbReference type="InterPro" id="IPR007197">
    <property type="entry name" value="rSAM"/>
</dbReference>
<dbReference type="EC" id="4.1.99.22" evidence="2"/>
<protein>
    <recommendedName>
        <fullName evidence="2">GTP 3',8-cyclase</fullName>
        <ecNumber evidence="2">4.1.99.22</ecNumber>
    </recommendedName>
</protein>
<dbReference type="SFLD" id="SFLDS00029">
    <property type="entry name" value="Radical_SAM"/>
    <property type="match status" value="1"/>
</dbReference>
<proteinExistence type="predicted"/>
<dbReference type="InterPro" id="IPR013483">
    <property type="entry name" value="MoaA"/>
</dbReference>
<dbReference type="GO" id="GO:0061799">
    <property type="term" value="F:cyclic pyranopterin monophosphate synthase activity"/>
    <property type="evidence" value="ECO:0007669"/>
    <property type="project" value="TreeGrafter"/>
</dbReference>
<dbReference type="Pfam" id="PF04055">
    <property type="entry name" value="Radical_SAM"/>
    <property type="match status" value="1"/>
</dbReference>
<dbReference type="EMBL" id="CACVAQ010000098">
    <property type="protein sequence ID" value="CAA6804366.1"/>
    <property type="molecule type" value="Genomic_DNA"/>
</dbReference>
<dbReference type="SFLD" id="SFLDG01383">
    <property type="entry name" value="cyclic_pyranopterin_phosphate"/>
    <property type="match status" value="1"/>
</dbReference>
<evidence type="ECO:0000256" key="4">
    <source>
        <dbReference type="ARBA" id="ARBA00022691"/>
    </source>
</evidence>
<keyword evidence="8" id="KW-0411">Iron-sulfur</keyword>
<evidence type="ECO:0000256" key="11">
    <source>
        <dbReference type="ARBA" id="ARBA00023239"/>
    </source>
</evidence>
<keyword evidence="7" id="KW-0408">Iron</keyword>
<comment type="catalytic activity">
    <reaction evidence="12">
        <text>GTP + AH2 + S-adenosyl-L-methionine = (8S)-3',8-cyclo-7,8-dihydroguanosine 5'-triphosphate + 5'-deoxyadenosine + L-methionine + A + H(+)</text>
        <dbReference type="Rhea" id="RHEA:49576"/>
        <dbReference type="ChEBI" id="CHEBI:13193"/>
        <dbReference type="ChEBI" id="CHEBI:15378"/>
        <dbReference type="ChEBI" id="CHEBI:17319"/>
        <dbReference type="ChEBI" id="CHEBI:17499"/>
        <dbReference type="ChEBI" id="CHEBI:37565"/>
        <dbReference type="ChEBI" id="CHEBI:57844"/>
        <dbReference type="ChEBI" id="CHEBI:59789"/>
        <dbReference type="ChEBI" id="CHEBI:131766"/>
        <dbReference type="EC" id="4.1.99.22"/>
    </reaction>
</comment>